<dbReference type="PROSITE" id="PS50893">
    <property type="entry name" value="ABC_TRANSPORTER_2"/>
    <property type="match status" value="1"/>
</dbReference>
<reference evidence="6" key="1">
    <citation type="journal article" date="2019" name="Int. J. Syst. Evol. Microbiol.">
        <title>The Global Catalogue of Microorganisms (GCM) 10K type strain sequencing project: providing services to taxonomists for standard genome sequencing and annotation.</title>
        <authorList>
            <consortium name="The Broad Institute Genomics Platform"/>
            <consortium name="The Broad Institute Genome Sequencing Center for Infectious Disease"/>
            <person name="Wu L."/>
            <person name="Ma J."/>
        </authorList>
    </citation>
    <scope>NUCLEOTIDE SEQUENCE [LARGE SCALE GENOMIC DNA]</scope>
    <source>
        <strain evidence="6">CECT 7956</strain>
    </source>
</reference>
<evidence type="ECO:0000256" key="3">
    <source>
        <dbReference type="ARBA" id="ARBA00022840"/>
    </source>
</evidence>
<dbReference type="EMBL" id="JBHRYQ010000001">
    <property type="protein sequence ID" value="MFC3810548.1"/>
    <property type="molecule type" value="Genomic_DNA"/>
</dbReference>
<dbReference type="SUPFAM" id="SSF52540">
    <property type="entry name" value="P-loop containing nucleoside triphosphate hydrolases"/>
    <property type="match status" value="1"/>
</dbReference>
<dbReference type="SMART" id="SM00382">
    <property type="entry name" value="AAA"/>
    <property type="match status" value="1"/>
</dbReference>
<dbReference type="InterPro" id="IPR008995">
    <property type="entry name" value="Mo/tungstate-bd_C_term_dom"/>
</dbReference>
<feature type="domain" description="ABC transporter" evidence="4">
    <location>
        <begin position="2"/>
        <end position="234"/>
    </location>
</feature>
<keyword evidence="2" id="KW-0547">Nucleotide-binding</keyword>
<dbReference type="InterPro" id="IPR017871">
    <property type="entry name" value="ABC_transporter-like_CS"/>
</dbReference>
<accession>A0ABV7YWD6</accession>
<evidence type="ECO:0000259" key="4">
    <source>
        <dbReference type="PROSITE" id="PS50893"/>
    </source>
</evidence>
<comment type="caution">
    <text evidence="5">The sequence shown here is derived from an EMBL/GenBank/DDBJ whole genome shotgun (WGS) entry which is preliminary data.</text>
</comment>
<dbReference type="Proteomes" id="UP001595616">
    <property type="component" value="Unassembled WGS sequence"/>
</dbReference>
<dbReference type="SUPFAM" id="SSF50331">
    <property type="entry name" value="MOP-like"/>
    <property type="match status" value="1"/>
</dbReference>
<sequence>MIEAKKINFSYSKNFALKNINLRVKNGEILGLIGESGSGKSTLLKILSGLLSQDSGQILFENEEILKASEKLVPGHKEIKTVTQNNTLFPNISIAENIKYELRYYQKSYQEEKLKSLADLVKIKHLLSKYPRELSGGEIQRVLIAKAISDEPKVLLLDEPFSNLDSIIKKKILFELKDIISKQNIACVFVTHEITDALGLVNSLVILKNGKIVQKGSSEEIYFSPKSEYVGLLTSDGFIINNVSLLEKLHINEASKILLRPEHIFFKNTGKIAARVKHSIFKGSHFEIWFSIENDPDSAYYFKSEIKIESETAISLDFEGYLILK</sequence>
<organism evidence="5 6">
    <name type="scientific">Lacihabitans lacunae</name>
    <dbReference type="NCBI Taxonomy" id="1028214"/>
    <lineage>
        <taxon>Bacteria</taxon>
        <taxon>Pseudomonadati</taxon>
        <taxon>Bacteroidota</taxon>
        <taxon>Cytophagia</taxon>
        <taxon>Cytophagales</taxon>
        <taxon>Leadbetterellaceae</taxon>
        <taxon>Lacihabitans</taxon>
    </lineage>
</organism>
<dbReference type="PANTHER" id="PTHR42781">
    <property type="entry name" value="SPERMIDINE/PUTRESCINE IMPORT ATP-BINDING PROTEIN POTA"/>
    <property type="match status" value="1"/>
</dbReference>
<keyword evidence="3 5" id="KW-0067">ATP-binding</keyword>
<protein>
    <submittedName>
        <fullName evidence="5">ABC transporter ATP-binding protein</fullName>
    </submittedName>
</protein>
<proteinExistence type="predicted"/>
<gene>
    <name evidence="5" type="ORF">ACFOOI_07785</name>
</gene>
<dbReference type="InterPro" id="IPR027417">
    <property type="entry name" value="P-loop_NTPase"/>
</dbReference>
<dbReference type="InterPro" id="IPR003593">
    <property type="entry name" value="AAA+_ATPase"/>
</dbReference>
<dbReference type="PROSITE" id="PS00211">
    <property type="entry name" value="ABC_TRANSPORTER_1"/>
    <property type="match status" value="1"/>
</dbReference>
<evidence type="ECO:0000313" key="5">
    <source>
        <dbReference type="EMBL" id="MFC3810548.1"/>
    </source>
</evidence>
<dbReference type="PANTHER" id="PTHR42781:SF4">
    <property type="entry name" value="SPERMIDINE_PUTRESCINE IMPORT ATP-BINDING PROTEIN POTA"/>
    <property type="match status" value="1"/>
</dbReference>
<dbReference type="InterPro" id="IPR050093">
    <property type="entry name" value="ABC_SmlMolc_Importer"/>
</dbReference>
<dbReference type="Pfam" id="PF00005">
    <property type="entry name" value="ABC_tran"/>
    <property type="match status" value="1"/>
</dbReference>
<dbReference type="Gene3D" id="3.40.50.300">
    <property type="entry name" value="P-loop containing nucleotide triphosphate hydrolases"/>
    <property type="match status" value="1"/>
</dbReference>
<dbReference type="RefSeq" id="WP_379836796.1">
    <property type="nucleotide sequence ID" value="NZ_JBHRYQ010000001.1"/>
</dbReference>
<evidence type="ECO:0000256" key="2">
    <source>
        <dbReference type="ARBA" id="ARBA00022741"/>
    </source>
</evidence>
<name>A0ABV7YWD6_9BACT</name>
<keyword evidence="6" id="KW-1185">Reference proteome</keyword>
<dbReference type="GO" id="GO:0005524">
    <property type="term" value="F:ATP binding"/>
    <property type="evidence" value="ECO:0007669"/>
    <property type="project" value="UniProtKB-KW"/>
</dbReference>
<keyword evidence="1" id="KW-0813">Transport</keyword>
<dbReference type="InterPro" id="IPR003439">
    <property type="entry name" value="ABC_transporter-like_ATP-bd"/>
</dbReference>
<evidence type="ECO:0000313" key="6">
    <source>
        <dbReference type="Proteomes" id="UP001595616"/>
    </source>
</evidence>
<evidence type="ECO:0000256" key="1">
    <source>
        <dbReference type="ARBA" id="ARBA00022448"/>
    </source>
</evidence>